<proteinExistence type="inferred from homology"/>
<evidence type="ECO:0000256" key="4">
    <source>
        <dbReference type="ARBA" id="ARBA00022664"/>
    </source>
</evidence>
<dbReference type="PANTHER" id="PTHR16290">
    <property type="entry name" value="TRANSCRIPTION FACTOR SMIF DECAPPING ENZYME DCP1"/>
    <property type="match status" value="1"/>
</dbReference>
<dbReference type="AlphaFoldDB" id="A0A0F7SST1"/>
<feature type="region of interest" description="Disordered" evidence="5">
    <location>
        <begin position="176"/>
        <end position="249"/>
    </location>
</feature>
<evidence type="ECO:0000313" key="6">
    <source>
        <dbReference type="EMBL" id="CED83605.1"/>
    </source>
</evidence>
<reference evidence="6" key="1">
    <citation type="submission" date="2014-08" db="EMBL/GenBank/DDBJ databases">
        <authorList>
            <person name="Sharma Rahul"/>
            <person name="Thines Marco"/>
        </authorList>
    </citation>
    <scope>NUCLEOTIDE SEQUENCE</scope>
</reference>
<comment type="subcellular location">
    <subcellularLocation>
        <location evidence="1">Cytoplasm</location>
    </subcellularLocation>
</comment>
<dbReference type="GO" id="GO:0000932">
    <property type="term" value="C:P-body"/>
    <property type="evidence" value="ECO:0007669"/>
    <property type="project" value="TreeGrafter"/>
</dbReference>
<evidence type="ECO:0000256" key="3">
    <source>
        <dbReference type="ARBA" id="ARBA00022490"/>
    </source>
</evidence>
<dbReference type="GO" id="GO:0031087">
    <property type="term" value="P:deadenylation-independent decapping of nuclear-transcribed mRNA"/>
    <property type="evidence" value="ECO:0007669"/>
    <property type="project" value="TreeGrafter"/>
</dbReference>
<feature type="region of interest" description="Disordered" evidence="5">
    <location>
        <begin position="262"/>
        <end position="350"/>
    </location>
</feature>
<dbReference type="GO" id="GO:0003729">
    <property type="term" value="F:mRNA binding"/>
    <property type="evidence" value="ECO:0007669"/>
    <property type="project" value="TreeGrafter"/>
</dbReference>
<dbReference type="EMBL" id="LN483157">
    <property type="protein sequence ID" value="CED83605.1"/>
    <property type="molecule type" value="Genomic_DNA"/>
</dbReference>
<feature type="region of interest" description="Disordered" evidence="5">
    <location>
        <begin position="130"/>
        <end position="160"/>
    </location>
</feature>
<feature type="compositionally biased region" description="Pro residues" evidence="5">
    <location>
        <begin position="300"/>
        <end position="320"/>
    </location>
</feature>
<dbReference type="GO" id="GO:0000290">
    <property type="term" value="P:deadenylation-dependent decapping of nuclear-transcribed mRNA"/>
    <property type="evidence" value="ECO:0007669"/>
    <property type="project" value="InterPro"/>
</dbReference>
<dbReference type="SUPFAM" id="SSF50729">
    <property type="entry name" value="PH domain-like"/>
    <property type="match status" value="1"/>
</dbReference>
<evidence type="ECO:0000256" key="2">
    <source>
        <dbReference type="ARBA" id="ARBA00008778"/>
    </source>
</evidence>
<dbReference type="GO" id="GO:0008047">
    <property type="term" value="F:enzyme activator activity"/>
    <property type="evidence" value="ECO:0007669"/>
    <property type="project" value="InterPro"/>
</dbReference>
<name>A0A0F7SST1_PHARH</name>
<dbReference type="Pfam" id="PF06058">
    <property type="entry name" value="DCP1"/>
    <property type="match status" value="1"/>
</dbReference>
<evidence type="ECO:0000256" key="1">
    <source>
        <dbReference type="ARBA" id="ARBA00004496"/>
    </source>
</evidence>
<organism evidence="6">
    <name type="scientific">Phaffia rhodozyma</name>
    <name type="common">Yeast</name>
    <name type="synonym">Xanthophyllomyces dendrorhous</name>
    <dbReference type="NCBI Taxonomy" id="264483"/>
    <lineage>
        <taxon>Eukaryota</taxon>
        <taxon>Fungi</taxon>
        <taxon>Dikarya</taxon>
        <taxon>Basidiomycota</taxon>
        <taxon>Agaricomycotina</taxon>
        <taxon>Tremellomycetes</taxon>
        <taxon>Cystofilobasidiales</taxon>
        <taxon>Mrakiaceae</taxon>
        <taxon>Phaffia</taxon>
    </lineage>
</organism>
<keyword evidence="3" id="KW-0963">Cytoplasm</keyword>
<evidence type="ECO:0000256" key="5">
    <source>
        <dbReference type="SAM" id="MobiDB-lite"/>
    </source>
</evidence>
<dbReference type="PANTHER" id="PTHR16290:SF0">
    <property type="entry name" value="DECAPPING PROTEIN 1, ISOFORM A"/>
    <property type="match status" value="1"/>
</dbReference>
<dbReference type="CDD" id="cd09804">
    <property type="entry name" value="Dcp1"/>
    <property type="match status" value="1"/>
</dbReference>
<dbReference type="GO" id="GO:0006397">
    <property type="term" value="P:mRNA processing"/>
    <property type="evidence" value="ECO:0007669"/>
    <property type="project" value="UniProtKB-KW"/>
</dbReference>
<protein>
    <submittedName>
        <fullName evidence="6">Mrna-decapping enzyme 1b</fullName>
    </submittedName>
</protein>
<sequence length="443" mass="47034">MAAHPLNLKVLQRHDTSISSIIDSATYVVLYHYHDDSWKKEGIEGSMFIYRRSSNPPLGLIILNRYGPNNFVRPITQNTEFDIQGKVLMINEQGSQGADAKVSGIWVHDEAEGKKLLDLMTSLRDKECIPVSPPLPSPAQVAPPTAQPPASAPVPAPSSNGSLSFSEILNRLSSPSISSAMPQPVVSQSPVVTSRIPQGPHPPLASYQHQIPASPLRPLPSDPSVGVSRTSVPPPTSPSRPGNGTNLKGNDLLQALFASASNSPQTTPTFSPARVHSQPSMAPPAPPQSSQPLMYAPHHGVPPPSSYPQPPQVMQPPHPANQPSLQQSRAAPTSSFPPPAPSGVPNGYTLDSQRLQSDVALAFVGRSVPSKGRESGDFQAQSSAPLGKTEFMNQVVRLIQTDPVFVDSLYTKYLATSASMDRSERGPIVRGYGGGRGGGADVG</sequence>
<dbReference type="InterPro" id="IPR010334">
    <property type="entry name" value="Dcp1"/>
</dbReference>
<dbReference type="Gene3D" id="2.30.29.30">
    <property type="entry name" value="Pleckstrin-homology domain (PH domain)/Phosphotyrosine-binding domain (PTB)"/>
    <property type="match status" value="1"/>
</dbReference>
<accession>A0A0F7SST1</accession>
<keyword evidence="4" id="KW-0507">mRNA processing</keyword>
<comment type="similarity">
    <text evidence="2">Belongs to the DCP1 family.</text>
</comment>
<dbReference type="InterPro" id="IPR011993">
    <property type="entry name" value="PH-like_dom_sf"/>
</dbReference>
<feature type="compositionally biased region" description="Pro residues" evidence="5">
    <location>
        <begin position="145"/>
        <end position="156"/>
    </location>
</feature>
<feature type="compositionally biased region" description="Low complexity" evidence="5">
    <location>
        <begin position="182"/>
        <end position="192"/>
    </location>
</feature>